<comment type="caution">
    <text evidence="6">The sequence shown here is derived from an EMBL/GenBank/DDBJ whole genome shotgun (WGS) entry which is preliminary data.</text>
</comment>
<evidence type="ECO:0000256" key="2">
    <source>
        <dbReference type="ARBA" id="ARBA00005988"/>
    </source>
</evidence>
<dbReference type="InterPro" id="IPR016024">
    <property type="entry name" value="ARM-type_fold"/>
</dbReference>
<dbReference type="EMBL" id="CAJOBH010000600">
    <property type="protein sequence ID" value="CAF3804631.1"/>
    <property type="molecule type" value="Genomic_DNA"/>
</dbReference>
<dbReference type="GO" id="GO:0004181">
    <property type="term" value="F:metallocarboxypeptidase activity"/>
    <property type="evidence" value="ECO:0007669"/>
    <property type="project" value="InterPro"/>
</dbReference>
<feature type="region of interest" description="Disordered" evidence="4">
    <location>
        <begin position="1131"/>
        <end position="1169"/>
    </location>
</feature>
<dbReference type="GO" id="GO:0006508">
    <property type="term" value="P:proteolysis"/>
    <property type="evidence" value="ECO:0007669"/>
    <property type="project" value="InterPro"/>
</dbReference>
<dbReference type="Gene3D" id="3.40.630.10">
    <property type="entry name" value="Zn peptidases"/>
    <property type="match status" value="1"/>
</dbReference>
<feature type="region of interest" description="Disordered" evidence="4">
    <location>
        <begin position="383"/>
        <end position="522"/>
    </location>
</feature>
<proteinExistence type="inferred from homology"/>
<feature type="compositionally biased region" description="Basic and acidic residues" evidence="4">
    <location>
        <begin position="427"/>
        <end position="438"/>
    </location>
</feature>
<name>A0A814QY44_9BILA</name>
<feature type="compositionally biased region" description="Polar residues" evidence="4">
    <location>
        <begin position="411"/>
        <end position="421"/>
    </location>
</feature>
<dbReference type="InterPro" id="IPR040626">
    <property type="entry name" value="Pepdidase_M14_N"/>
</dbReference>
<comment type="cofactor">
    <cofactor evidence="1">
        <name>Zn(2+)</name>
        <dbReference type="ChEBI" id="CHEBI:29105"/>
    </cofactor>
</comment>
<dbReference type="EMBL" id="CAJNOV010003040">
    <property type="protein sequence ID" value="CAF1126161.1"/>
    <property type="molecule type" value="Genomic_DNA"/>
</dbReference>
<dbReference type="InterPro" id="IPR050821">
    <property type="entry name" value="Cytosolic_carboxypeptidase"/>
</dbReference>
<dbReference type="Pfam" id="PF18027">
    <property type="entry name" value="Pepdidase_M14_N"/>
    <property type="match status" value="1"/>
</dbReference>
<evidence type="ECO:0000313" key="6">
    <source>
        <dbReference type="EMBL" id="CAF1126161.1"/>
    </source>
</evidence>
<organism evidence="6 8">
    <name type="scientific">Rotaria magnacalcarata</name>
    <dbReference type="NCBI Taxonomy" id="392030"/>
    <lineage>
        <taxon>Eukaryota</taxon>
        <taxon>Metazoa</taxon>
        <taxon>Spiralia</taxon>
        <taxon>Gnathifera</taxon>
        <taxon>Rotifera</taxon>
        <taxon>Eurotatoria</taxon>
        <taxon>Bdelloidea</taxon>
        <taxon>Philodinida</taxon>
        <taxon>Philodinidae</taxon>
        <taxon>Rotaria</taxon>
    </lineage>
</organism>
<comment type="similarity">
    <text evidence="2 3">Belongs to the peptidase M14 family.</text>
</comment>
<feature type="compositionally biased region" description="Low complexity" evidence="4">
    <location>
        <begin position="1147"/>
        <end position="1163"/>
    </location>
</feature>
<feature type="compositionally biased region" description="Acidic residues" evidence="4">
    <location>
        <begin position="474"/>
        <end position="499"/>
    </location>
</feature>
<sequence>MSTLKRLNMVDSWFTRISQALARDKISTADNKDELRYAVRKINQFFYAEKPNADVVDKHADVIVDLLLSTSNGSDDFEFIAQIFNIIREILDCDKKTSRPLVKSLIRNDVCSFLLNTLRVVAEDRGLGQDISLQIHQILAAIGHHDKRLALKARLFKTIGSTISLLRIYSYNAKVCPVLLTLLKIYAKNAITAAAICRAAGLQPLLRLALTLDRRHAKLQRLSITVVRHLTQTKKLAARATTTTIVRDILAVVFLMDKSQGQNRVRTVKIKEGLLKVLLNIVKSKAGRVQFLEANGFYLLYELALNVLPSDYSCTFVDLSCQVLLHCCPKQQLPIDSIFSPVRFNLPQGYDYIVSNELLSADPQIAKDLDELREKCKSAIPTNERVSTADQRLRPKSSIGSAITRSSSATKCVTTASSVRPKSSKGTKLEKKKTEQKTVTKKKSVTNGTKYRQVPGLNSNNLDDQEDTGIRLVEDEELDDEDSSKSDDNDEEEDDEEDEISNKENVLDSSVPLPNDEQQTRDSVDLSRAYEQFFDEMVDPVYLLRSKMAQSILDPSTESLLSRLFRNILPSSLTLLSTQSAFSYWRMPLNLYFQTYSILAKSTKSAYRFTKLAYPDAFNAVSYARFEPMQKFDERNNRSTLLGDIRRIIYPTSIFNHTVYDFDTAVEHSVVTALDNDDEQRCQMRSSLDHLHFDSQFECGNLRKAVQITEEEYDLILRPDINTFRYHQWFYFEVSNMRHGITYRFNIINFEKANSQFNSGMQPVMFSVCDAVNGKPYWRRIGEKVSYYKNTYGKKKKVYYTLTFNIRFTYDNDVCYIAYHYPYTYTTLMTDIVNWSNTYDRSSIYFRQQVLCKTLSENDCPLLTITSFYNQNDVYHSEKQTIPMHERTYVMLTARVHPGESNASWIMKGIIDYLLSDEPTARLLRDRYIFKIVPMLNPDGVINGCQRCSLATKDLNRQWSAPNSVLFPTIYHTKGLLAYLSMCSSRPITLFCDFHGHSRQKNFFFYGNDPRLHFLGPAIGRSTITKIFPKLFTGVPGFALQSCLFTMRKQKEGCARMVVWEEFKIDFAYTMEATYNGFDAGLYKGLQIQISTLQMIGHDFCQVLTRLGEHEYKTPETIIPMEDLFVTNENHSQEKRATNGDEKRRSSSAVSSSSSSSSSLLSLTDGDVH</sequence>
<dbReference type="PROSITE" id="PS52035">
    <property type="entry name" value="PEPTIDASE_M14"/>
    <property type="match status" value="1"/>
</dbReference>
<dbReference type="Proteomes" id="UP000663855">
    <property type="component" value="Unassembled WGS sequence"/>
</dbReference>
<dbReference type="Gene3D" id="2.60.40.3120">
    <property type="match status" value="1"/>
</dbReference>
<dbReference type="SUPFAM" id="SSF53187">
    <property type="entry name" value="Zn-dependent exopeptidases"/>
    <property type="match status" value="1"/>
</dbReference>
<feature type="domain" description="Peptidase M14" evidence="5">
    <location>
        <begin position="821"/>
        <end position="1108"/>
    </location>
</feature>
<feature type="compositionally biased region" description="Low complexity" evidence="4">
    <location>
        <begin position="397"/>
        <end position="410"/>
    </location>
</feature>
<evidence type="ECO:0000259" key="5">
    <source>
        <dbReference type="PROSITE" id="PS52035"/>
    </source>
</evidence>
<evidence type="ECO:0000313" key="7">
    <source>
        <dbReference type="EMBL" id="CAF3804631.1"/>
    </source>
</evidence>
<dbReference type="SUPFAM" id="SSF48371">
    <property type="entry name" value="ARM repeat"/>
    <property type="match status" value="1"/>
</dbReference>
<dbReference type="Proteomes" id="UP000681967">
    <property type="component" value="Unassembled WGS sequence"/>
</dbReference>
<dbReference type="PANTHER" id="PTHR12756:SF11">
    <property type="entry name" value="CYTOSOLIC CARBOXYPEPTIDASE 1"/>
    <property type="match status" value="1"/>
</dbReference>
<evidence type="ECO:0000256" key="4">
    <source>
        <dbReference type="SAM" id="MobiDB-lite"/>
    </source>
</evidence>
<dbReference type="InterPro" id="IPR000834">
    <property type="entry name" value="Peptidase_M14"/>
</dbReference>
<evidence type="ECO:0000256" key="1">
    <source>
        <dbReference type="ARBA" id="ARBA00001947"/>
    </source>
</evidence>
<feature type="compositionally biased region" description="Basic and acidic residues" evidence="4">
    <location>
        <begin position="1131"/>
        <end position="1145"/>
    </location>
</feature>
<dbReference type="Pfam" id="PF00246">
    <property type="entry name" value="Peptidase_M14"/>
    <property type="match status" value="1"/>
</dbReference>
<dbReference type="GO" id="GO:0008270">
    <property type="term" value="F:zinc ion binding"/>
    <property type="evidence" value="ECO:0007669"/>
    <property type="project" value="InterPro"/>
</dbReference>
<reference evidence="6" key="1">
    <citation type="submission" date="2021-02" db="EMBL/GenBank/DDBJ databases">
        <authorList>
            <person name="Nowell W R."/>
        </authorList>
    </citation>
    <scope>NUCLEOTIDE SEQUENCE</scope>
</reference>
<evidence type="ECO:0000256" key="3">
    <source>
        <dbReference type="PROSITE-ProRule" id="PRU01379"/>
    </source>
</evidence>
<dbReference type="PANTHER" id="PTHR12756">
    <property type="entry name" value="CYTOSOLIC CARBOXYPEPTIDASE"/>
    <property type="match status" value="1"/>
</dbReference>
<gene>
    <name evidence="7" type="ORF">BYL167_LOCUS3192</name>
    <name evidence="6" type="ORF">CJN711_LOCUS8320</name>
</gene>
<accession>A0A814QY44</accession>
<dbReference type="AlphaFoldDB" id="A0A814QY44"/>
<dbReference type="Pfam" id="PF25571">
    <property type="entry name" value="TPR_CCP1_N"/>
    <property type="match status" value="1"/>
</dbReference>
<feature type="active site" description="Proton donor/acceptor" evidence="3">
    <location>
        <position position="1072"/>
    </location>
</feature>
<evidence type="ECO:0000313" key="8">
    <source>
        <dbReference type="Proteomes" id="UP000663855"/>
    </source>
</evidence>
<protein>
    <recommendedName>
        <fullName evidence="5">Peptidase M14 domain-containing protein</fullName>
    </recommendedName>
</protein>